<proteinExistence type="predicted"/>
<sequence>MDAGLVTAKTLKASAATVKKDEEAVIAAEDQQAFSDLAPGSFHLSFVCMSPLQIHNSRNCQAVGYMKRQWKAATLFRQQEAFSSPGMSQWLGTDWTIVSEQDQERG</sequence>
<gene>
    <name evidence="1" type="ORF">CDAR_598511</name>
</gene>
<name>A0AAV4W2X2_9ARAC</name>
<accession>A0AAV4W2X2</accession>
<evidence type="ECO:0000313" key="2">
    <source>
        <dbReference type="Proteomes" id="UP001054837"/>
    </source>
</evidence>
<evidence type="ECO:0000313" key="1">
    <source>
        <dbReference type="EMBL" id="GIY76573.1"/>
    </source>
</evidence>
<dbReference type="Proteomes" id="UP001054837">
    <property type="component" value="Unassembled WGS sequence"/>
</dbReference>
<protein>
    <submittedName>
        <fullName evidence="1">Uncharacterized protein</fullName>
    </submittedName>
</protein>
<reference evidence="1 2" key="1">
    <citation type="submission" date="2021-06" db="EMBL/GenBank/DDBJ databases">
        <title>Caerostris darwini draft genome.</title>
        <authorList>
            <person name="Kono N."/>
            <person name="Arakawa K."/>
        </authorList>
    </citation>
    <scope>NUCLEOTIDE SEQUENCE [LARGE SCALE GENOMIC DNA]</scope>
</reference>
<dbReference type="AlphaFoldDB" id="A0AAV4W2X2"/>
<dbReference type="EMBL" id="BPLQ01014017">
    <property type="protein sequence ID" value="GIY76573.1"/>
    <property type="molecule type" value="Genomic_DNA"/>
</dbReference>
<organism evidence="1 2">
    <name type="scientific">Caerostris darwini</name>
    <dbReference type="NCBI Taxonomy" id="1538125"/>
    <lineage>
        <taxon>Eukaryota</taxon>
        <taxon>Metazoa</taxon>
        <taxon>Ecdysozoa</taxon>
        <taxon>Arthropoda</taxon>
        <taxon>Chelicerata</taxon>
        <taxon>Arachnida</taxon>
        <taxon>Araneae</taxon>
        <taxon>Araneomorphae</taxon>
        <taxon>Entelegynae</taxon>
        <taxon>Araneoidea</taxon>
        <taxon>Araneidae</taxon>
        <taxon>Caerostris</taxon>
    </lineage>
</organism>
<keyword evidence="2" id="KW-1185">Reference proteome</keyword>
<comment type="caution">
    <text evidence="1">The sequence shown here is derived from an EMBL/GenBank/DDBJ whole genome shotgun (WGS) entry which is preliminary data.</text>
</comment>